<dbReference type="GO" id="GO:0044782">
    <property type="term" value="P:cilium organization"/>
    <property type="evidence" value="ECO:0007669"/>
    <property type="project" value="TreeGrafter"/>
</dbReference>
<dbReference type="KEGG" id="edi:EDI_269650"/>
<dbReference type="VEuPathDB" id="AmoebaDB:EDI_269650"/>
<dbReference type="SUPFAM" id="SSF48371">
    <property type="entry name" value="ARM repeat"/>
    <property type="match status" value="2"/>
</dbReference>
<reference evidence="2" key="1">
    <citation type="submission" date="2007-12" db="EMBL/GenBank/DDBJ databases">
        <title>Annotation of Entamoeba dispar SAW760.</title>
        <authorList>
            <person name="Lorenzi H."/>
            <person name="Inman J."/>
            <person name="Schobel S."/>
            <person name="Amedeo P."/>
            <person name="Caler E."/>
        </authorList>
    </citation>
    <scope>NUCLEOTIDE SEQUENCE [LARGE SCALE GENOMIC DNA]</scope>
    <source>
        <strain evidence="2">ATCC PRA-260 / SAW760</strain>
    </source>
</reference>
<dbReference type="OrthoDB" id="27201at2759"/>
<accession>B0ERP4</accession>
<evidence type="ECO:0000313" key="2">
    <source>
        <dbReference type="Proteomes" id="UP000008076"/>
    </source>
</evidence>
<gene>
    <name evidence="1" type="ORF">EDI_269650</name>
</gene>
<name>B0ERP4_ENTDS</name>
<dbReference type="OMA" id="VINTIAC"/>
<dbReference type="EMBL" id="DS550531">
    <property type="protein sequence ID" value="EDR22807.1"/>
    <property type="molecule type" value="Genomic_DNA"/>
</dbReference>
<sequence length="773" mass="86573">MEKIVNLLTNIEQGIDVVENMKELEISISDDKSNQIKMYCIQKGLIEFCSKKLEDFKSMKRECLCGICSLLVSVLMYSEVAKKKMIACGIGQSVCEIIRVIHYNDETITNITLNDLLRLCWGLMTVADFTVRRNLVTKSNIKKVLKSYDRITDDETSVTALNLMSALSIDDYVIPFFVSTGMIEQCINLGKKWMNSANVMKALCIFIANSIFTETEYAVAKKIGINSLLISITNNFSSNDEVISSLISAIRSVANSSDEASQEFINNGIYQQLFTVAQGKSVSVQEKLMSFLFFISQNQSSCDRLIQMNIIPYITQTLKQICDSQPLLDKSKESLLPLMRNILGILLHICFDENQVDIVISSGILSSLHQAMELTIHDKVCQSTGCSIIQCLALKEQNNQVLFKNGLVDDVVIAFEKHLKKKDVALSAIGAGINLAQNGDCSNELVEKGIVDLFITLHKRFPEKKQLNSKMITCIMNMLIDEIVAKKISEQTLPFVQEILLTYSREQGIVIQCLSCVISLLKAEPTPSKIIISLEDLFKNLDLNDKQINNKLLQLICSISVNNKLALTYITSETTEFIVSNAKRLLDYKDIFLNSTACLINFSCYNELHPLLLKPSLFLLFNEAATKYSGDAKVCGAISNCCKNLSILESSRQVIVANNFQATIAQILAKHRTNEDIFKACIGCLWNLSIDPDVTPQMIELNVIHFCKRALEDTFKTNQQVLNTIIGFLMVVSNNDQARMQIKSECLSSISGIQISDSSLKQRQEKLIQKITS</sequence>
<dbReference type="PANTHER" id="PTHR21356">
    <property type="entry name" value="ARMADILLO REPEAT CONTAINING 2"/>
    <property type="match status" value="1"/>
</dbReference>
<dbReference type="GeneID" id="5885940"/>
<dbReference type="eggNOG" id="ENOG502RC3F">
    <property type="taxonomic scope" value="Eukaryota"/>
</dbReference>
<dbReference type="InterPro" id="IPR016024">
    <property type="entry name" value="ARM-type_fold"/>
</dbReference>
<dbReference type="Gene3D" id="1.25.10.10">
    <property type="entry name" value="Leucine-rich Repeat Variant"/>
    <property type="match status" value="2"/>
</dbReference>
<evidence type="ECO:0000313" key="1">
    <source>
        <dbReference type="EMBL" id="EDR22807.1"/>
    </source>
</evidence>
<proteinExistence type="predicted"/>
<dbReference type="AlphaFoldDB" id="B0ERP4"/>
<dbReference type="RefSeq" id="XP_001740768.1">
    <property type="nucleotide sequence ID" value="XM_001740716.1"/>
</dbReference>
<organism evidence="2">
    <name type="scientific">Entamoeba dispar (strain ATCC PRA-260 / SAW760)</name>
    <dbReference type="NCBI Taxonomy" id="370354"/>
    <lineage>
        <taxon>Eukaryota</taxon>
        <taxon>Amoebozoa</taxon>
        <taxon>Evosea</taxon>
        <taxon>Archamoebae</taxon>
        <taxon>Mastigamoebida</taxon>
        <taxon>Entamoebidae</taxon>
        <taxon>Entamoeba</taxon>
    </lineage>
</organism>
<dbReference type="InterPro" id="IPR038905">
    <property type="entry name" value="ARMC2"/>
</dbReference>
<dbReference type="Proteomes" id="UP000008076">
    <property type="component" value="Unassembled WGS sequence"/>
</dbReference>
<dbReference type="PANTHER" id="PTHR21356:SF1">
    <property type="entry name" value="ARMADILLO REPEAT-CONTAINING PROTEIN 2"/>
    <property type="match status" value="1"/>
</dbReference>
<keyword evidence="2" id="KW-1185">Reference proteome</keyword>
<dbReference type="InterPro" id="IPR011989">
    <property type="entry name" value="ARM-like"/>
</dbReference>
<protein>
    <submittedName>
        <fullName evidence="1">Uncharacterized protein</fullName>
    </submittedName>
</protein>